<dbReference type="EMBL" id="CP021109">
    <property type="protein sequence ID" value="ARP87155.1"/>
    <property type="molecule type" value="Genomic_DNA"/>
</dbReference>
<proteinExistence type="predicted"/>
<evidence type="ECO:0000313" key="2">
    <source>
        <dbReference type="EMBL" id="ARP87155.1"/>
    </source>
</evidence>
<feature type="compositionally biased region" description="Basic and acidic residues" evidence="1">
    <location>
        <begin position="51"/>
        <end position="67"/>
    </location>
</feature>
<feature type="region of interest" description="Disordered" evidence="1">
    <location>
        <begin position="328"/>
        <end position="352"/>
    </location>
</feature>
<dbReference type="Proteomes" id="UP000194139">
    <property type="component" value="Chromosome"/>
</dbReference>
<accession>A0A1W6Z1C9</accession>
<evidence type="ECO:0000256" key="1">
    <source>
        <dbReference type="SAM" id="MobiDB-lite"/>
    </source>
</evidence>
<name>A0A1W6Z1C9_9BORD</name>
<protein>
    <submittedName>
        <fullName evidence="2">Uncharacterized protein</fullName>
    </submittedName>
</protein>
<sequence length="352" mass="38434">MLTELAPEFGPDELRDAIADGIGEKWLEGDAGSFACTEDGRRLLGDGAIEQSRHELEPHELEPHEPDAGPDGAPPDPPYRQQNHQARPATASAIAGAETFAGRNHGTKIRDFVRAALSHDVASAMSSTFVWNVRRLDANLGNLIAGLVKLDRARSPAEKRAGRPGAKVSGSTKKPAYLLQKALARFRRHMGFKAEAFDRASIARFPISQSVANDRKLVSGCWSQCAQLDAGPDSYSGSPPHFEVLGPPRPLALYQPLLSARLENMDDAKLRAVVAGATAELDRLAKHAEKRADFYRLGMPQQLDDYAQLLRILRYSAIEQIGDRTMLSRLQSDPDSGNASPETGRRVTFQPQ</sequence>
<feature type="compositionally biased region" description="Polar residues" evidence="1">
    <location>
        <begin position="328"/>
        <end position="341"/>
    </location>
</feature>
<evidence type="ECO:0000313" key="3">
    <source>
        <dbReference type="Proteomes" id="UP000194139"/>
    </source>
</evidence>
<gene>
    <name evidence="2" type="ORF">CAL13_13755</name>
</gene>
<keyword evidence="3" id="KW-1185">Reference proteome</keyword>
<organism evidence="2 3">
    <name type="scientific">Bordetella genomosp. 9</name>
    <dbReference type="NCBI Taxonomy" id="1416803"/>
    <lineage>
        <taxon>Bacteria</taxon>
        <taxon>Pseudomonadati</taxon>
        <taxon>Pseudomonadota</taxon>
        <taxon>Betaproteobacteria</taxon>
        <taxon>Burkholderiales</taxon>
        <taxon>Alcaligenaceae</taxon>
        <taxon>Bordetella</taxon>
    </lineage>
</organism>
<dbReference type="AlphaFoldDB" id="A0A1W6Z1C9"/>
<feature type="region of interest" description="Disordered" evidence="1">
    <location>
        <begin position="37"/>
        <end position="91"/>
    </location>
</feature>
<reference evidence="2 3" key="1">
    <citation type="submission" date="2017-05" db="EMBL/GenBank/DDBJ databases">
        <title>Complete and WGS of Bordetella genogroups.</title>
        <authorList>
            <person name="Spilker T."/>
            <person name="LiPuma J."/>
        </authorList>
    </citation>
    <scope>NUCLEOTIDE SEQUENCE [LARGE SCALE GENOMIC DNA]</scope>
    <source>
        <strain evidence="2 3">AU17164</strain>
    </source>
</reference>